<gene>
    <name evidence="1" type="ORF">A6K76_10355</name>
</gene>
<protein>
    <submittedName>
        <fullName evidence="1">Uncharacterized protein</fullName>
    </submittedName>
</protein>
<dbReference type="RefSeq" id="WP_066463907.1">
    <property type="nucleotide sequence ID" value="NZ_MATO01000032.1"/>
</dbReference>
<evidence type="ECO:0000313" key="1">
    <source>
        <dbReference type="EMBL" id="OCS90965.1"/>
    </source>
</evidence>
<dbReference type="AlphaFoldDB" id="A0A1C0YUY9"/>
<dbReference type="Proteomes" id="UP000093482">
    <property type="component" value="Unassembled WGS sequence"/>
</dbReference>
<sequence length="299" mass="34343">MLVGSIVFILILILIGKDLFSKFVELLEYIFDLIVECIDSFFEWIESLFTSKKRTVNSYNSISKEYTSKSTEKSTASSPSKSEKPQPKIVNAALDLFQLYQDTDVPLQHEKYYAMKSTDFKINLPIIKIFNTNHEQVGIMNLQDSAVHSDMLDDRCAYEVSIDKVSSTSIQMNVYVDKMVTHTLPQFSFVEASQLPSEQSRNEWLSTISTSTLDETERAELAYLGPNWRISEKYCSRCGSLKYEIEARNISIKIQQEQKSIDHMFTCLTCEVIEAPQCYWQAASETEYNARTQYISSKS</sequence>
<dbReference type="EMBL" id="MATO01000032">
    <property type="protein sequence ID" value="OCS90965.1"/>
    <property type="molecule type" value="Genomic_DNA"/>
</dbReference>
<evidence type="ECO:0000313" key="2">
    <source>
        <dbReference type="Proteomes" id="UP000093482"/>
    </source>
</evidence>
<organism evidence="1 2">
    <name type="scientific">Caryophanon latum</name>
    <dbReference type="NCBI Taxonomy" id="33977"/>
    <lineage>
        <taxon>Bacteria</taxon>
        <taxon>Bacillati</taxon>
        <taxon>Bacillota</taxon>
        <taxon>Bacilli</taxon>
        <taxon>Bacillales</taxon>
        <taxon>Caryophanaceae</taxon>
        <taxon>Caryophanon</taxon>
    </lineage>
</organism>
<accession>A0A1C0YUY9</accession>
<keyword evidence="2" id="KW-1185">Reference proteome</keyword>
<proteinExistence type="predicted"/>
<name>A0A1C0YUY9_9BACL</name>
<reference evidence="1 2" key="1">
    <citation type="submission" date="2016-07" db="EMBL/GenBank/DDBJ databases">
        <title>Caryophanon latum genome sequencing.</title>
        <authorList>
            <person name="Verma A."/>
            <person name="Pal Y."/>
            <person name="Krishnamurthi S."/>
        </authorList>
    </citation>
    <scope>NUCLEOTIDE SEQUENCE [LARGE SCALE GENOMIC DNA]</scope>
    <source>
        <strain evidence="1 2">DSM 14151</strain>
    </source>
</reference>
<comment type="caution">
    <text evidence="1">The sequence shown here is derived from an EMBL/GenBank/DDBJ whole genome shotgun (WGS) entry which is preliminary data.</text>
</comment>